<dbReference type="Pfam" id="PF10649">
    <property type="entry name" value="DUF2478"/>
    <property type="match status" value="1"/>
</dbReference>
<evidence type="ECO:0000313" key="1">
    <source>
        <dbReference type="EMBL" id="MBB3889561.1"/>
    </source>
</evidence>
<accession>A0A839ZW12</accession>
<proteinExistence type="predicted"/>
<name>A0A839ZW12_9CAUL</name>
<evidence type="ECO:0000313" key="2">
    <source>
        <dbReference type="Proteomes" id="UP000530564"/>
    </source>
</evidence>
<dbReference type="EMBL" id="JACIDK010000001">
    <property type="protein sequence ID" value="MBB3889561.1"/>
    <property type="molecule type" value="Genomic_DNA"/>
</dbReference>
<reference evidence="1 2" key="1">
    <citation type="submission" date="2020-08" db="EMBL/GenBank/DDBJ databases">
        <title>Genomic Encyclopedia of Type Strains, Phase IV (KMG-IV): sequencing the most valuable type-strain genomes for metagenomic binning, comparative biology and taxonomic classification.</title>
        <authorList>
            <person name="Goeker M."/>
        </authorList>
    </citation>
    <scope>NUCLEOTIDE SEQUENCE [LARGE SCALE GENOMIC DNA]</scope>
    <source>
        <strain evidence="1 2">DSM 21793</strain>
    </source>
</reference>
<sequence>MAHPSAPIAVVRGAPTAQVQALFAVFAARLGPQVRVAGVVEEEPEPGHAQLRSLADGRRFEVFQALGRGSSACSVDAGSIVTACQAVRGDIAAGCDLVVLSKFGRLESERTGLSDAFVAGLEAQVPILTSVAPKFDPVWTAFAAPLFVMLPPQFEAVEAWWRALQRQAA</sequence>
<dbReference type="Proteomes" id="UP000530564">
    <property type="component" value="Unassembled WGS sequence"/>
</dbReference>
<dbReference type="RefSeq" id="WP_183769568.1">
    <property type="nucleotide sequence ID" value="NZ_JACIDK010000001.1"/>
</dbReference>
<gene>
    <name evidence="1" type="ORF">GGQ61_000258</name>
</gene>
<organism evidence="1 2">
    <name type="scientific">Phenylobacterium haematophilum</name>
    <dbReference type="NCBI Taxonomy" id="98513"/>
    <lineage>
        <taxon>Bacteria</taxon>
        <taxon>Pseudomonadati</taxon>
        <taxon>Pseudomonadota</taxon>
        <taxon>Alphaproteobacteria</taxon>
        <taxon>Caulobacterales</taxon>
        <taxon>Caulobacteraceae</taxon>
        <taxon>Phenylobacterium</taxon>
    </lineage>
</organism>
<keyword evidence="2" id="KW-1185">Reference proteome</keyword>
<protein>
    <recommendedName>
        <fullName evidence="3">DUF2478 domain-containing protein</fullName>
    </recommendedName>
</protein>
<dbReference type="AlphaFoldDB" id="A0A839ZW12"/>
<comment type="caution">
    <text evidence="1">The sequence shown here is derived from an EMBL/GenBank/DDBJ whole genome shotgun (WGS) entry which is preliminary data.</text>
</comment>
<dbReference type="InterPro" id="IPR018912">
    <property type="entry name" value="DUF2478"/>
</dbReference>
<evidence type="ECO:0008006" key="3">
    <source>
        <dbReference type="Google" id="ProtNLM"/>
    </source>
</evidence>